<evidence type="ECO:0000259" key="2">
    <source>
        <dbReference type="Pfam" id="PF03816"/>
    </source>
</evidence>
<accession>A0A0R2AYF6</accession>
<dbReference type="InterPro" id="IPR050922">
    <property type="entry name" value="LytR/CpsA/Psr_CW_biosynth"/>
</dbReference>
<dbReference type="RefSeq" id="WP_057894744.1">
    <property type="nucleotide sequence ID" value="NZ_AYZQ01000003.1"/>
</dbReference>
<organism evidence="3 4">
    <name type="scientific">Lacticaseibacillus brantae DSM 23927</name>
    <dbReference type="NCBI Taxonomy" id="1423727"/>
    <lineage>
        <taxon>Bacteria</taxon>
        <taxon>Bacillati</taxon>
        <taxon>Bacillota</taxon>
        <taxon>Bacilli</taxon>
        <taxon>Lactobacillales</taxon>
        <taxon>Lactobacillaceae</taxon>
        <taxon>Lacticaseibacillus</taxon>
    </lineage>
</organism>
<dbReference type="Gene3D" id="3.40.630.190">
    <property type="entry name" value="LCP protein"/>
    <property type="match status" value="1"/>
</dbReference>
<feature type="domain" description="Cell envelope-related transcriptional attenuator" evidence="2">
    <location>
        <begin position="90"/>
        <end position="238"/>
    </location>
</feature>
<dbReference type="STRING" id="1423727.FC34_GL001463"/>
<sequence length="359" mass="39513">MDPSLLRPRSTPKKKPHLIVKIILLTLLAVVFVAGAYGVKVYTSVRNAVDKTYQKIDNQSVNSAITGDKPLSILLLGTDTGEFGRTEKGNSDTMIVVTINPKTNKTTMTSIPRDTMTQIQGTKESDDIQKINAAYNLGDSTAAVKTVEKLLNIPIQYYVTINMAGLAKIVDAVGGVDVNVPFSWTDANTGNQTFKKGPAHLNGQRALAYARMRYEDPEGDYGRQKRQQEVIASIVKSALDVDSLANYEKVLDSMSSSLRMNLTFDDLVAIAQHYRKAASNITHDQLKGVGAYIGDGAYEIPSTSELQRISNKIRKQLDLPAETLSNENTRQNKLNVNFDWKAGNNPSYTLYNEDGSIMN</sequence>
<evidence type="ECO:0000256" key="1">
    <source>
        <dbReference type="ARBA" id="ARBA00006068"/>
    </source>
</evidence>
<dbReference type="InterPro" id="IPR004474">
    <property type="entry name" value="LytR_CpsA_psr"/>
</dbReference>
<dbReference type="OrthoDB" id="27330at2"/>
<dbReference type="PANTHER" id="PTHR33392:SF6">
    <property type="entry name" value="POLYISOPRENYL-TEICHOIC ACID--PEPTIDOGLYCAN TEICHOIC ACID TRANSFERASE TAGU"/>
    <property type="match status" value="1"/>
</dbReference>
<evidence type="ECO:0000313" key="3">
    <source>
        <dbReference type="EMBL" id="KRM71802.1"/>
    </source>
</evidence>
<dbReference type="Proteomes" id="UP000051672">
    <property type="component" value="Unassembled WGS sequence"/>
</dbReference>
<proteinExistence type="inferred from homology"/>
<dbReference type="AlphaFoldDB" id="A0A0R2AYF6"/>
<dbReference type="PATRIC" id="fig|1423727.3.peg.1482"/>
<comment type="similarity">
    <text evidence="1">Belongs to the LytR/CpsA/Psr (LCP) family.</text>
</comment>
<dbReference type="EMBL" id="AYZQ01000003">
    <property type="protein sequence ID" value="KRM71802.1"/>
    <property type="molecule type" value="Genomic_DNA"/>
</dbReference>
<dbReference type="NCBIfam" id="TIGR00350">
    <property type="entry name" value="lytR_cpsA_psr"/>
    <property type="match status" value="1"/>
</dbReference>
<name>A0A0R2AYF6_9LACO</name>
<protein>
    <submittedName>
        <fullName evidence="3">Transcriptional regulator</fullName>
    </submittedName>
</protein>
<dbReference type="PANTHER" id="PTHR33392">
    <property type="entry name" value="POLYISOPRENYL-TEICHOIC ACID--PEPTIDOGLYCAN TEICHOIC ACID TRANSFERASE TAGU"/>
    <property type="match status" value="1"/>
</dbReference>
<dbReference type="Pfam" id="PF03816">
    <property type="entry name" value="LytR_cpsA_psr"/>
    <property type="match status" value="1"/>
</dbReference>
<gene>
    <name evidence="3" type="ORF">FC34_GL001463</name>
</gene>
<evidence type="ECO:0000313" key="4">
    <source>
        <dbReference type="Proteomes" id="UP000051672"/>
    </source>
</evidence>
<comment type="caution">
    <text evidence="3">The sequence shown here is derived from an EMBL/GenBank/DDBJ whole genome shotgun (WGS) entry which is preliminary data.</text>
</comment>
<keyword evidence="4" id="KW-1185">Reference proteome</keyword>
<reference evidence="3 4" key="1">
    <citation type="journal article" date="2015" name="Genome Announc.">
        <title>Expanding the biotechnology potential of lactobacilli through comparative genomics of 213 strains and associated genera.</title>
        <authorList>
            <person name="Sun Z."/>
            <person name="Harris H.M."/>
            <person name="McCann A."/>
            <person name="Guo C."/>
            <person name="Argimon S."/>
            <person name="Zhang W."/>
            <person name="Yang X."/>
            <person name="Jeffery I.B."/>
            <person name="Cooney J.C."/>
            <person name="Kagawa T.F."/>
            <person name="Liu W."/>
            <person name="Song Y."/>
            <person name="Salvetti E."/>
            <person name="Wrobel A."/>
            <person name="Rasinkangas P."/>
            <person name="Parkhill J."/>
            <person name="Rea M.C."/>
            <person name="O'Sullivan O."/>
            <person name="Ritari J."/>
            <person name="Douillard F.P."/>
            <person name="Paul Ross R."/>
            <person name="Yang R."/>
            <person name="Briner A.E."/>
            <person name="Felis G.E."/>
            <person name="de Vos W.M."/>
            <person name="Barrangou R."/>
            <person name="Klaenhammer T.R."/>
            <person name="Caufield P.W."/>
            <person name="Cui Y."/>
            <person name="Zhang H."/>
            <person name="O'Toole P.W."/>
        </authorList>
    </citation>
    <scope>NUCLEOTIDE SEQUENCE [LARGE SCALE GENOMIC DNA]</scope>
    <source>
        <strain evidence="3 4">DSM 23927</strain>
    </source>
</reference>